<dbReference type="AlphaFoldDB" id="A0A174A5U1"/>
<evidence type="ECO:0000313" key="6">
    <source>
        <dbReference type="Proteomes" id="UP000292665"/>
    </source>
</evidence>
<evidence type="ECO:0000256" key="1">
    <source>
        <dbReference type="ARBA" id="ARBA00022679"/>
    </source>
</evidence>
<protein>
    <submittedName>
        <fullName evidence="3">Ascorbate-specific phosphotransferase enzyme IIB component</fullName>
        <ecNumber evidence="3">2.7.1.69</ecNumber>
    </submittedName>
    <submittedName>
        <fullName evidence="4">PTS sugar transporter subunit IIB</fullName>
    </submittedName>
</protein>
<accession>A0A174A5U1</accession>
<dbReference type="EMBL" id="CYZO01000009">
    <property type="protein sequence ID" value="CUN82886.1"/>
    <property type="molecule type" value="Genomic_DNA"/>
</dbReference>
<dbReference type="Proteomes" id="UP000292665">
    <property type="component" value="Unassembled WGS sequence"/>
</dbReference>
<reference evidence="4 6" key="2">
    <citation type="journal article" date="2019" name="Science, e1252229">
        <title>Invertible promoters mediate bacterial phase variation, antibiotic resistance, and host adaptation in the gut.</title>
        <authorList>
            <person name="Jiang X."/>
            <person name="Hall A.B."/>
            <person name="Arthur T.D."/>
            <person name="Plichta D.R."/>
            <person name="Covington C.T."/>
            <person name="Poyet M."/>
            <person name="Crothers J."/>
            <person name="Moses P.L."/>
            <person name="Tolonen A.C."/>
            <person name="Vlamakis H."/>
            <person name="Alm E.J."/>
            <person name="Xavier R.J."/>
        </authorList>
    </citation>
    <scope>NUCLEOTIDE SEQUENCE [LARGE SCALE GENOMIC DNA]</scope>
    <source>
        <strain evidence="4">Aa_0143</strain>
        <strain evidence="6">aa_0143</strain>
    </source>
</reference>
<gene>
    <name evidence="3" type="primary">ulaB</name>
    <name evidence="4" type="ORF">EAI93_00605</name>
    <name evidence="3" type="ORF">ERS852456_00917</name>
</gene>
<dbReference type="Gene3D" id="3.40.50.2300">
    <property type="match status" value="1"/>
</dbReference>
<name>A0A174A5U1_9FIRM</name>
<sequence length="88" mass="9497">MKVVTVCGMGFGTSLMLLMSVKESGRKYGITVEGEATDLGSYKGKSCDLIVASSEIAKQIEADVPVLAITNLLDKAEIEEKIRPYLNK</sequence>
<dbReference type="InterPro" id="IPR003501">
    <property type="entry name" value="PTS_EIIB_2/3"/>
</dbReference>
<feature type="domain" description="PTS EIIB type-2" evidence="2">
    <location>
        <begin position="1"/>
        <end position="88"/>
    </location>
</feature>
<dbReference type="InterPro" id="IPR013011">
    <property type="entry name" value="PTS_EIIB_2"/>
</dbReference>
<dbReference type="PROSITE" id="PS51099">
    <property type="entry name" value="PTS_EIIB_TYPE_2"/>
    <property type="match status" value="1"/>
</dbReference>
<dbReference type="EC" id="2.7.1.69" evidence="3"/>
<evidence type="ECO:0000259" key="2">
    <source>
        <dbReference type="PROSITE" id="PS51099"/>
    </source>
</evidence>
<dbReference type="GeneID" id="97329121"/>
<keyword evidence="4" id="KW-0813">Transport</keyword>
<organism evidence="3 5">
    <name type="scientific">[Ruminococcus] torques</name>
    <dbReference type="NCBI Taxonomy" id="33039"/>
    <lineage>
        <taxon>Bacteria</taxon>
        <taxon>Bacillati</taxon>
        <taxon>Bacillota</taxon>
        <taxon>Clostridia</taxon>
        <taxon>Lachnospirales</taxon>
        <taxon>Lachnospiraceae</taxon>
        <taxon>Mediterraneibacter</taxon>
    </lineage>
</organism>
<dbReference type="InterPro" id="IPR036095">
    <property type="entry name" value="PTS_EIIB-like_sf"/>
</dbReference>
<evidence type="ECO:0000313" key="5">
    <source>
        <dbReference type="Proteomes" id="UP000095787"/>
    </source>
</evidence>
<evidence type="ECO:0000313" key="4">
    <source>
        <dbReference type="EMBL" id="RYS82242.1"/>
    </source>
</evidence>
<dbReference type="GO" id="GO:0009401">
    <property type="term" value="P:phosphoenolpyruvate-dependent sugar phosphotransferase system"/>
    <property type="evidence" value="ECO:0007669"/>
    <property type="project" value="InterPro"/>
</dbReference>
<keyword evidence="4" id="KW-0762">Sugar transport</keyword>
<dbReference type="CDD" id="cd05563">
    <property type="entry name" value="PTS_IIB_ascorbate"/>
    <property type="match status" value="1"/>
</dbReference>
<evidence type="ECO:0000313" key="3">
    <source>
        <dbReference type="EMBL" id="CUN82886.1"/>
    </source>
</evidence>
<proteinExistence type="predicted"/>
<dbReference type="RefSeq" id="WP_004845589.1">
    <property type="nucleotide sequence ID" value="NZ_AP028249.1"/>
</dbReference>
<dbReference type="SUPFAM" id="SSF52794">
    <property type="entry name" value="PTS system IIB component-like"/>
    <property type="match status" value="1"/>
</dbReference>
<keyword evidence="1 3" id="KW-0808">Transferase</keyword>
<dbReference type="GO" id="GO:0008982">
    <property type="term" value="F:protein-N(PI)-phosphohistidine-sugar phosphotransferase activity"/>
    <property type="evidence" value="ECO:0007669"/>
    <property type="project" value="InterPro"/>
</dbReference>
<dbReference type="EMBL" id="RCYR01000001">
    <property type="protein sequence ID" value="RYS82242.1"/>
    <property type="molecule type" value="Genomic_DNA"/>
</dbReference>
<dbReference type="Proteomes" id="UP000095787">
    <property type="component" value="Unassembled WGS sequence"/>
</dbReference>
<reference evidence="3 5" key="1">
    <citation type="submission" date="2015-09" db="EMBL/GenBank/DDBJ databases">
        <authorList>
            <consortium name="Pathogen Informatics"/>
        </authorList>
    </citation>
    <scope>NUCLEOTIDE SEQUENCE [LARGE SCALE GENOMIC DNA]</scope>
    <source>
        <strain evidence="3 5">2789STDY5834841</strain>
    </source>
</reference>
<dbReference type="Pfam" id="PF02302">
    <property type="entry name" value="PTS_IIB"/>
    <property type="match status" value="1"/>
</dbReference>